<name>A0A4R3MQ93_9FIRM</name>
<proteinExistence type="predicted"/>
<keyword evidence="2" id="KW-1185">Reference proteome</keyword>
<evidence type="ECO:0000313" key="2">
    <source>
        <dbReference type="Proteomes" id="UP000294902"/>
    </source>
</evidence>
<dbReference type="Gene3D" id="6.10.140.1630">
    <property type="match status" value="1"/>
</dbReference>
<protein>
    <recommendedName>
        <fullName evidence="3">Head fiber protein</fullName>
    </recommendedName>
</protein>
<gene>
    <name evidence="1" type="ORF">EDC18_10561</name>
</gene>
<evidence type="ECO:0000313" key="1">
    <source>
        <dbReference type="EMBL" id="TCT14580.1"/>
    </source>
</evidence>
<accession>A0A4R3MQ93</accession>
<evidence type="ECO:0008006" key="3">
    <source>
        <dbReference type="Google" id="ProtNLM"/>
    </source>
</evidence>
<organism evidence="1 2">
    <name type="scientific">Natranaerovirga pectinivora</name>
    <dbReference type="NCBI Taxonomy" id="682400"/>
    <lineage>
        <taxon>Bacteria</taxon>
        <taxon>Bacillati</taxon>
        <taxon>Bacillota</taxon>
        <taxon>Clostridia</taxon>
        <taxon>Lachnospirales</taxon>
        <taxon>Natranaerovirgaceae</taxon>
        <taxon>Natranaerovirga</taxon>
    </lineage>
</organism>
<sequence length="71" mass="8051">MSNIRNYREQGGERTVISGELEITEEGKLIFNGKELKPAERQEDSNASTVEALKDDYNHLLQKLKDAGLMK</sequence>
<reference evidence="1 2" key="1">
    <citation type="submission" date="2019-03" db="EMBL/GenBank/DDBJ databases">
        <title>Genomic Encyclopedia of Type Strains, Phase IV (KMG-IV): sequencing the most valuable type-strain genomes for metagenomic binning, comparative biology and taxonomic classification.</title>
        <authorList>
            <person name="Goeker M."/>
        </authorList>
    </citation>
    <scope>NUCLEOTIDE SEQUENCE [LARGE SCALE GENOMIC DNA]</scope>
    <source>
        <strain evidence="1 2">DSM 24629</strain>
    </source>
</reference>
<dbReference type="EMBL" id="SMAL01000005">
    <property type="protein sequence ID" value="TCT14580.1"/>
    <property type="molecule type" value="Genomic_DNA"/>
</dbReference>
<dbReference type="Proteomes" id="UP000294902">
    <property type="component" value="Unassembled WGS sequence"/>
</dbReference>
<dbReference type="AlphaFoldDB" id="A0A4R3MQ93"/>
<comment type="caution">
    <text evidence="1">The sequence shown here is derived from an EMBL/GenBank/DDBJ whole genome shotgun (WGS) entry which is preliminary data.</text>
</comment>
<dbReference type="RefSeq" id="WP_341472722.1">
    <property type="nucleotide sequence ID" value="NZ_SMAL01000005.1"/>
</dbReference>